<keyword evidence="2" id="KW-1133">Transmembrane helix</keyword>
<evidence type="ECO:0000259" key="3">
    <source>
        <dbReference type="Pfam" id="PF23636"/>
    </source>
</evidence>
<feature type="domain" description="DUF7144" evidence="3">
    <location>
        <begin position="38"/>
        <end position="149"/>
    </location>
</feature>
<organism evidence="4 5">
    <name type="scientific">Actinacidiphila alni</name>
    <dbReference type="NCBI Taxonomy" id="380248"/>
    <lineage>
        <taxon>Bacteria</taxon>
        <taxon>Bacillati</taxon>
        <taxon>Actinomycetota</taxon>
        <taxon>Actinomycetes</taxon>
        <taxon>Kitasatosporales</taxon>
        <taxon>Streptomycetaceae</taxon>
        <taxon>Actinacidiphila</taxon>
    </lineage>
</organism>
<protein>
    <recommendedName>
        <fullName evidence="3">DUF7144 domain-containing protein</fullName>
    </recommendedName>
</protein>
<feature type="transmembrane region" description="Helical" evidence="2">
    <location>
        <begin position="130"/>
        <end position="147"/>
    </location>
</feature>
<dbReference type="AlphaFoldDB" id="A0A1I2IRF8"/>
<keyword evidence="2" id="KW-0472">Membrane</keyword>
<reference evidence="4 5" key="1">
    <citation type="submission" date="2016-10" db="EMBL/GenBank/DDBJ databases">
        <authorList>
            <person name="de Groot N.N."/>
        </authorList>
    </citation>
    <scope>NUCLEOTIDE SEQUENCE [LARGE SCALE GENOMIC DNA]</scope>
    <source>
        <strain evidence="4 5">CGMCC 4.3510</strain>
    </source>
</reference>
<dbReference type="InterPro" id="IPR055568">
    <property type="entry name" value="DUF7144"/>
</dbReference>
<evidence type="ECO:0000313" key="4">
    <source>
        <dbReference type="EMBL" id="SFF44228.1"/>
    </source>
</evidence>
<feature type="transmembrane region" description="Helical" evidence="2">
    <location>
        <begin position="39"/>
        <end position="60"/>
    </location>
</feature>
<feature type="transmembrane region" description="Helical" evidence="2">
    <location>
        <begin position="80"/>
        <end position="100"/>
    </location>
</feature>
<dbReference type="STRING" id="380248.SAMN05216251_114102"/>
<feature type="transmembrane region" description="Helical" evidence="2">
    <location>
        <begin position="105"/>
        <end position="124"/>
    </location>
</feature>
<proteinExistence type="predicted"/>
<evidence type="ECO:0000256" key="1">
    <source>
        <dbReference type="SAM" id="MobiDB-lite"/>
    </source>
</evidence>
<dbReference type="Proteomes" id="UP000199323">
    <property type="component" value="Unassembled WGS sequence"/>
</dbReference>
<name>A0A1I2IRF8_9ACTN</name>
<keyword evidence="2" id="KW-0812">Transmembrane</keyword>
<feature type="region of interest" description="Disordered" evidence="1">
    <location>
        <begin position="1"/>
        <end position="31"/>
    </location>
</feature>
<keyword evidence="5" id="KW-1185">Reference proteome</keyword>
<accession>A0A1I2IRF8</accession>
<dbReference type="RefSeq" id="WP_245796231.1">
    <property type="nucleotide sequence ID" value="NZ_FONG01000014.1"/>
</dbReference>
<sequence length="169" mass="17829">MSQETPTPPPPPPPGPGHAPPPPTGPTPRENEWALGGTVFAAMMLVFGGVLAILEGIVGIAKDSVYVSTRNYTYQFDVTAWGWIHLALGVVAVLVGFGLLSGAAWARWGGILIAGLNMIANFMFLPYQPVWSVVMIAIDVFIIWALASYDATPADKRPGAARTTSGGLL</sequence>
<evidence type="ECO:0000313" key="5">
    <source>
        <dbReference type="Proteomes" id="UP000199323"/>
    </source>
</evidence>
<evidence type="ECO:0000256" key="2">
    <source>
        <dbReference type="SAM" id="Phobius"/>
    </source>
</evidence>
<dbReference type="Pfam" id="PF23636">
    <property type="entry name" value="DUF7144"/>
    <property type="match status" value="1"/>
</dbReference>
<gene>
    <name evidence="4" type="ORF">SAMN05216251_114102</name>
</gene>
<feature type="compositionally biased region" description="Pro residues" evidence="1">
    <location>
        <begin position="1"/>
        <end position="26"/>
    </location>
</feature>
<dbReference type="EMBL" id="FONG01000014">
    <property type="protein sequence ID" value="SFF44228.1"/>
    <property type="molecule type" value="Genomic_DNA"/>
</dbReference>